<dbReference type="InterPro" id="IPR018674">
    <property type="entry name" value="DUF2142_membrane"/>
</dbReference>
<keyword evidence="1" id="KW-0472">Membrane</keyword>
<feature type="transmembrane region" description="Helical" evidence="1">
    <location>
        <begin position="789"/>
        <end position="806"/>
    </location>
</feature>
<reference evidence="2 3" key="1">
    <citation type="submission" date="2024-03" db="EMBL/GenBank/DDBJ databases">
        <title>Human intestinal bacterial collection.</title>
        <authorList>
            <person name="Pauvert C."/>
            <person name="Hitch T.C.A."/>
            <person name="Clavel T."/>
        </authorList>
    </citation>
    <scope>NUCLEOTIDE SEQUENCE [LARGE SCALE GENOMIC DNA]</scope>
    <source>
        <strain evidence="2 3">CLA-AA-H132</strain>
    </source>
</reference>
<feature type="transmembrane region" description="Helical" evidence="1">
    <location>
        <begin position="432"/>
        <end position="450"/>
    </location>
</feature>
<dbReference type="RefSeq" id="WP_349163799.1">
    <property type="nucleotide sequence ID" value="NZ_JBBMFE010000002.1"/>
</dbReference>
<dbReference type="Pfam" id="PF09913">
    <property type="entry name" value="DUF2142"/>
    <property type="match status" value="1"/>
</dbReference>
<feature type="transmembrane region" description="Helical" evidence="1">
    <location>
        <begin position="881"/>
        <end position="902"/>
    </location>
</feature>
<feature type="transmembrane region" description="Helical" evidence="1">
    <location>
        <begin position="851"/>
        <end position="869"/>
    </location>
</feature>
<evidence type="ECO:0000313" key="3">
    <source>
        <dbReference type="Proteomes" id="UP001438008"/>
    </source>
</evidence>
<keyword evidence="1" id="KW-0812">Transmembrane</keyword>
<name>A0ABV1FDV1_9FIRM</name>
<feature type="transmembrane region" description="Helical" evidence="1">
    <location>
        <begin position="818"/>
        <end position="839"/>
    </location>
</feature>
<feature type="transmembrane region" description="Helical" evidence="1">
    <location>
        <begin position="462"/>
        <end position="481"/>
    </location>
</feature>
<comment type="caution">
    <text evidence="2">The sequence shown here is derived from an EMBL/GenBank/DDBJ whole genome shotgun (WGS) entry which is preliminary data.</text>
</comment>
<keyword evidence="3" id="KW-1185">Reference proteome</keyword>
<organism evidence="2 3">
    <name type="scientific">Laedolimicola intestinihominis</name>
    <dbReference type="NCBI Taxonomy" id="3133166"/>
    <lineage>
        <taxon>Bacteria</taxon>
        <taxon>Bacillati</taxon>
        <taxon>Bacillota</taxon>
        <taxon>Clostridia</taxon>
        <taxon>Lachnospirales</taxon>
        <taxon>Lachnospiraceae</taxon>
        <taxon>Laedolimicola</taxon>
    </lineage>
</organism>
<feature type="transmembrane region" description="Helical" evidence="1">
    <location>
        <begin position="698"/>
        <end position="715"/>
    </location>
</feature>
<dbReference type="EMBL" id="JBBMFE010000002">
    <property type="protein sequence ID" value="MEQ2471568.1"/>
    <property type="molecule type" value="Genomic_DNA"/>
</dbReference>
<evidence type="ECO:0000313" key="2">
    <source>
        <dbReference type="EMBL" id="MEQ2471568.1"/>
    </source>
</evidence>
<feature type="transmembrane region" description="Helical" evidence="1">
    <location>
        <begin position="237"/>
        <end position="255"/>
    </location>
</feature>
<feature type="transmembrane region" description="Helical" evidence="1">
    <location>
        <begin position="629"/>
        <end position="650"/>
    </location>
</feature>
<keyword evidence="1" id="KW-1133">Transmembrane helix</keyword>
<sequence length="903" mass="101058">MENKKKWAIGYAVFCILYFAVSVAMPHDRLESRGLEGIGKPSLKLKTEAITDDTELRFEYLPDAQALSQLSFYFTADDEGVYTDGRIDIGAYDAQTRELLASASYDLQDLGAEGFWGVDFTQEPVGQAVEVVITGKGIKNGPYIWLNTETETAGTSYEDGQILENNLIFNAVYRTQVHYVKKPLITTLMLTILGAMFFLVSGKKQEKATKKRDSGLGKKAAAFGRKLKTFYEKHKKLLGLGLLLFITALMFLYVYDVQIRKAMNSTHREVVMKDNQELLPVTADTQELIQYYTTEEKQLVGLGVRMDLGENFAGEGLIHAEVYDVTGAAASGETTDLADQGSLLCAADIDAATLLDGQYMGLIFDNSQTDTKGHTYEVKLHFADTLLDSGLSVIVTPKGYYKENTLLVNGAESAVRLSMNAHTYFNLFLKKYFFAMFLFAEAVCAGFYYLAFMRKCKIEKVFLFTILCLGILYNFLITPYMTPDESYHIDMTYRHSNTLLGIESAGENKCYKRMEDTKIEFTSEPSLENYKNIYDGFFRGVRDNRLVEADATSTTEAPMILYLPAVLGMTLARLLHLGTVPMYLLARWCSLLFFALMTYIGMKKLPFGKITLFLLAILPMNLQQCTSFSYDAVINGVIFLYICCCISLTWREEPVKPVDILVMGILSIVMIYGKSGIYLPIALLALLIPAERFGGKRVRNFCILALCLLPVLAFVNKNTVAVNYIATTTEATATVGSSTTAGYTLGYFLSQPLELVRIMANTIADKSAFYLMSLVGQKMGWVEIEISEVIPMLFLLLLVLSCMRTKDEPQYVKTGQKWWIVCVCAVCAGLILAGMLLTWTPRDHISIEGVQGRYFIPFMPAFLLVLRNGRLTWNRSAERGLMYAGLVGQLLTVMYLIKAVLIL</sequence>
<proteinExistence type="predicted"/>
<accession>A0ABV1FDV1</accession>
<feature type="transmembrane region" description="Helical" evidence="1">
    <location>
        <begin position="184"/>
        <end position="202"/>
    </location>
</feature>
<feature type="transmembrane region" description="Helical" evidence="1">
    <location>
        <begin position="582"/>
        <end position="600"/>
    </location>
</feature>
<feature type="transmembrane region" description="Helical" evidence="1">
    <location>
        <begin position="7"/>
        <end position="25"/>
    </location>
</feature>
<protein>
    <submittedName>
        <fullName evidence="2">DUF2142 domain-containing protein</fullName>
    </submittedName>
</protein>
<gene>
    <name evidence="2" type="ORF">WMO29_03550</name>
</gene>
<evidence type="ECO:0000256" key="1">
    <source>
        <dbReference type="SAM" id="Phobius"/>
    </source>
</evidence>
<dbReference type="Proteomes" id="UP001438008">
    <property type="component" value="Unassembled WGS sequence"/>
</dbReference>
<feature type="transmembrane region" description="Helical" evidence="1">
    <location>
        <begin position="662"/>
        <end position="686"/>
    </location>
</feature>